<dbReference type="InterPro" id="IPR050583">
    <property type="entry name" value="Mycobacterial_A85_antigen"/>
</dbReference>
<gene>
    <name evidence="1" type="ORF">KDL28_33510</name>
</gene>
<dbReference type="InterPro" id="IPR000801">
    <property type="entry name" value="Esterase-like"/>
</dbReference>
<protein>
    <submittedName>
        <fullName evidence="1">Esterase</fullName>
    </submittedName>
</protein>
<evidence type="ECO:0000313" key="2">
    <source>
        <dbReference type="Proteomes" id="UP001165283"/>
    </source>
</evidence>
<dbReference type="RefSeq" id="WP_252445178.1">
    <property type="nucleotide sequence ID" value="NZ_JAGSOV010000074.1"/>
</dbReference>
<sequence>MVSRRKVLLGGAGVAVGALAGGFAAVELGRVPGRVEPGEALGRCAGPAPPPDGPGPEVRSALLPSRFRGRDVPWALALPPGAPTAGLPVVLVLHGRGGTARSAFDELGLHHVLARHVAGGGRPFALASADGDIAYWHPRASGDDPLGMLVHEVLPALGALGLAADRIGAWGWSMGGYGALLLARESERGALGGVRVAAAAAASPALFASPAATGQGSFDGPADFARWGDLLADPGVSTTPLRVACGDNDAFTEATRRYRDAVHPTPAGGITPGCHDNGYWAAEAVAALAFLADHLGR</sequence>
<name>A0ABT1AAB8_9PSEU</name>
<accession>A0ABT1AAB8</accession>
<dbReference type="Gene3D" id="3.40.50.1820">
    <property type="entry name" value="alpha/beta hydrolase"/>
    <property type="match status" value="1"/>
</dbReference>
<dbReference type="PANTHER" id="PTHR48098:SF1">
    <property type="entry name" value="DIACYLGLYCEROL ACYLTRANSFERASE_MYCOLYLTRANSFERASE AG85A"/>
    <property type="match status" value="1"/>
</dbReference>
<organism evidence="1 2">
    <name type="scientific">Pseudonocardia humida</name>
    <dbReference type="NCBI Taxonomy" id="2800819"/>
    <lineage>
        <taxon>Bacteria</taxon>
        <taxon>Bacillati</taxon>
        <taxon>Actinomycetota</taxon>
        <taxon>Actinomycetes</taxon>
        <taxon>Pseudonocardiales</taxon>
        <taxon>Pseudonocardiaceae</taxon>
        <taxon>Pseudonocardia</taxon>
    </lineage>
</organism>
<dbReference type="PANTHER" id="PTHR48098">
    <property type="entry name" value="ENTEROCHELIN ESTERASE-RELATED"/>
    <property type="match status" value="1"/>
</dbReference>
<dbReference type="SUPFAM" id="SSF53474">
    <property type="entry name" value="alpha/beta-Hydrolases"/>
    <property type="match status" value="1"/>
</dbReference>
<keyword evidence="2" id="KW-1185">Reference proteome</keyword>
<dbReference type="EMBL" id="JAGSOV010000074">
    <property type="protein sequence ID" value="MCO1659987.1"/>
    <property type="molecule type" value="Genomic_DNA"/>
</dbReference>
<comment type="caution">
    <text evidence="1">The sequence shown here is derived from an EMBL/GenBank/DDBJ whole genome shotgun (WGS) entry which is preliminary data.</text>
</comment>
<reference evidence="1" key="1">
    <citation type="submission" date="2021-04" db="EMBL/GenBank/DDBJ databases">
        <title>Pseudonocardia sp. nov., isolated from sandy soil of mangrove forest.</title>
        <authorList>
            <person name="Zan Z."/>
            <person name="Huang R."/>
            <person name="Liu W."/>
        </authorList>
    </citation>
    <scope>NUCLEOTIDE SEQUENCE</scope>
    <source>
        <strain evidence="1">S2-4</strain>
    </source>
</reference>
<dbReference type="Pfam" id="PF00756">
    <property type="entry name" value="Esterase"/>
    <property type="match status" value="1"/>
</dbReference>
<dbReference type="Proteomes" id="UP001165283">
    <property type="component" value="Unassembled WGS sequence"/>
</dbReference>
<proteinExistence type="predicted"/>
<evidence type="ECO:0000313" key="1">
    <source>
        <dbReference type="EMBL" id="MCO1659987.1"/>
    </source>
</evidence>
<dbReference type="InterPro" id="IPR029058">
    <property type="entry name" value="AB_hydrolase_fold"/>
</dbReference>